<keyword evidence="3" id="KW-1185">Reference proteome</keyword>
<evidence type="ECO:0000256" key="1">
    <source>
        <dbReference type="SAM" id="MobiDB-lite"/>
    </source>
</evidence>
<protein>
    <submittedName>
        <fullName evidence="2">Uncharacterized protein</fullName>
    </submittedName>
</protein>
<accession>A0ABS8V3Q3</accession>
<evidence type="ECO:0000313" key="2">
    <source>
        <dbReference type="EMBL" id="MCD9641035.1"/>
    </source>
</evidence>
<evidence type="ECO:0000313" key="3">
    <source>
        <dbReference type="Proteomes" id="UP000823775"/>
    </source>
</evidence>
<reference evidence="2 3" key="1">
    <citation type="journal article" date="2021" name="BMC Genomics">
        <title>Datura genome reveals duplications of psychoactive alkaloid biosynthetic genes and high mutation rate following tissue culture.</title>
        <authorList>
            <person name="Rajewski A."/>
            <person name="Carter-House D."/>
            <person name="Stajich J."/>
            <person name="Litt A."/>
        </authorList>
    </citation>
    <scope>NUCLEOTIDE SEQUENCE [LARGE SCALE GENOMIC DNA]</scope>
    <source>
        <strain evidence="2">AR-01</strain>
    </source>
</reference>
<gene>
    <name evidence="2" type="ORF">HAX54_026849</name>
</gene>
<dbReference type="Proteomes" id="UP000823775">
    <property type="component" value="Unassembled WGS sequence"/>
</dbReference>
<organism evidence="2 3">
    <name type="scientific">Datura stramonium</name>
    <name type="common">Jimsonweed</name>
    <name type="synonym">Common thornapple</name>
    <dbReference type="NCBI Taxonomy" id="4076"/>
    <lineage>
        <taxon>Eukaryota</taxon>
        <taxon>Viridiplantae</taxon>
        <taxon>Streptophyta</taxon>
        <taxon>Embryophyta</taxon>
        <taxon>Tracheophyta</taxon>
        <taxon>Spermatophyta</taxon>
        <taxon>Magnoliopsida</taxon>
        <taxon>eudicotyledons</taxon>
        <taxon>Gunneridae</taxon>
        <taxon>Pentapetalae</taxon>
        <taxon>asterids</taxon>
        <taxon>lamiids</taxon>
        <taxon>Solanales</taxon>
        <taxon>Solanaceae</taxon>
        <taxon>Solanoideae</taxon>
        <taxon>Datureae</taxon>
        <taxon>Datura</taxon>
    </lineage>
</organism>
<dbReference type="EMBL" id="JACEIK010003265">
    <property type="protein sequence ID" value="MCD9641035.1"/>
    <property type="molecule type" value="Genomic_DNA"/>
</dbReference>
<sequence>MVEYYIAFKEKRVIHAEAQFDAKSFKTACPDIYYQIGTHDWGPLTIPADSVITLSRKIDKDAPVMNQAKYTGNRTPPPPSPSTHTSATPLHIDEFHSPTPPNLLNIAQRAKMHESQLVRLAKAIPSMIQLVHQESNATC</sequence>
<feature type="region of interest" description="Disordered" evidence="1">
    <location>
        <begin position="68"/>
        <end position="88"/>
    </location>
</feature>
<proteinExistence type="predicted"/>
<name>A0ABS8V3Q3_DATST</name>
<comment type="caution">
    <text evidence="2">The sequence shown here is derived from an EMBL/GenBank/DDBJ whole genome shotgun (WGS) entry which is preliminary data.</text>
</comment>